<dbReference type="InterPro" id="IPR000531">
    <property type="entry name" value="Beta-barrel_TonB"/>
</dbReference>
<evidence type="ECO:0000256" key="9">
    <source>
        <dbReference type="ARBA" id="ARBA00023237"/>
    </source>
</evidence>
<keyword evidence="2 10" id="KW-0813">Transport</keyword>
<feature type="compositionally biased region" description="Low complexity" evidence="12">
    <location>
        <begin position="40"/>
        <end position="64"/>
    </location>
</feature>
<evidence type="ECO:0000256" key="7">
    <source>
        <dbReference type="ARBA" id="ARBA00023136"/>
    </source>
</evidence>
<dbReference type="Proteomes" id="UP000298264">
    <property type="component" value="Unassembled WGS sequence"/>
</dbReference>
<keyword evidence="5" id="KW-0732">Signal</keyword>
<dbReference type="InterPro" id="IPR012910">
    <property type="entry name" value="Plug_dom"/>
</dbReference>
<dbReference type="CDD" id="cd01347">
    <property type="entry name" value="ligand_gated_channel"/>
    <property type="match status" value="1"/>
</dbReference>
<dbReference type="GO" id="GO:0044718">
    <property type="term" value="P:siderophore transmembrane transport"/>
    <property type="evidence" value="ECO:0007669"/>
    <property type="project" value="TreeGrafter"/>
</dbReference>
<evidence type="ECO:0000256" key="1">
    <source>
        <dbReference type="ARBA" id="ARBA00004571"/>
    </source>
</evidence>
<evidence type="ECO:0000256" key="3">
    <source>
        <dbReference type="ARBA" id="ARBA00022452"/>
    </source>
</evidence>
<dbReference type="Pfam" id="PF00593">
    <property type="entry name" value="TonB_dep_Rec_b-barrel"/>
    <property type="match status" value="1"/>
</dbReference>
<feature type="compositionally biased region" description="Basic and acidic residues" evidence="12">
    <location>
        <begin position="65"/>
        <end position="79"/>
    </location>
</feature>
<feature type="compositionally biased region" description="Pro residues" evidence="12">
    <location>
        <begin position="847"/>
        <end position="858"/>
    </location>
</feature>
<dbReference type="SUPFAM" id="SSF56935">
    <property type="entry name" value="Porins"/>
    <property type="match status" value="1"/>
</dbReference>
<evidence type="ECO:0000256" key="4">
    <source>
        <dbReference type="ARBA" id="ARBA00022692"/>
    </source>
</evidence>
<sequence>MNRNIFGQNFSFFLIILILCFFQRNLFSQKTKPKKEKDTVPITTPETQTQTENTTTPAPPVTNTETEKQPEETTGKHGESGIQPTDNNQTDRNSIITVTGTRRRNLLKDSTITTEVITRKDIDDMGARDLSQTLGNVPGIQVKPAAAGERGQTVQLQGLSSQSVLILVDGQRTTGRFSGSIDLTRFKAEDIERIEIVKGASSALYGSDAIAGVINIITKEAKEPLYAEFRTQGGTGSPQYYGPYMEFRNYASVGVKQEKISTIFTVGWHKGEGYDLTKDATQGPRNGRIASNASGYNPYPYGTAPTTAYFLATRVPGYTPPLESTSGSAFNDMNLSNKTVYHVTDALVVTGQFYYRYLDQSAVDATPPRTVYDRRNKTHDFMGALNMDYALTQKVNFNLNANYSRFQDLYTTDQRKSDELDTQQRTDNAVAEFRSRMDYKFSESHITSVGAETLHDRISSARISPDCKRSFPNLCIDDFAPGFMQGQVVNGNAARFRNAFYIQDEWRISDKPRIQIVPGVRYDNDSIYGGQMLPKLAIRYDVSDKFRFRAANGLGYRAPSFQDLYFNFLNPGVGYRVAGNPNLKPELSRSYNFGWEWDITKRIWYSTNLFHNDVDNLIGFRTNPVRDPSGLQIFQTSNYQKASTQGIESSINFRIMDQLSAGTGYTYTETRDELTNLPLEGRGPHRWNFNIRAEERKSGLSLSVFAVVFGKQAYYCVKNPFWCNPDLPDSLAGIETAIAAQAAANMQKALGTIPGYVSDYCTENNLSYCTTNPTYGARMVNPHTNLNLRISQKFFGHFQWFIGVDNILDSYDLVYNPQRPRFYYFGLDGKFSISENDKPPVPKEQPQTPPPAAPSNGS</sequence>
<evidence type="ECO:0000256" key="6">
    <source>
        <dbReference type="ARBA" id="ARBA00023077"/>
    </source>
</evidence>
<comment type="subcellular location">
    <subcellularLocation>
        <location evidence="1 10">Cell outer membrane</location>
        <topology evidence="1 10">Multi-pass membrane protein</topology>
    </subcellularLocation>
</comment>
<dbReference type="Gene3D" id="2.170.130.10">
    <property type="entry name" value="TonB-dependent receptor, plug domain"/>
    <property type="match status" value="1"/>
</dbReference>
<feature type="domain" description="TonB-dependent receptor plug" evidence="14">
    <location>
        <begin position="108"/>
        <end position="213"/>
    </location>
</feature>
<dbReference type="OrthoDB" id="101167at2"/>
<dbReference type="PANTHER" id="PTHR30069">
    <property type="entry name" value="TONB-DEPENDENT OUTER MEMBRANE RECEPTOR"/>
    <property type="match status" value="1"/>
</dbReference>
<feature type="region of interest" description="Disordered" evidence="12">
    <location>
        <begin position="31"/>
        <end position="94"/>
    </location>
</feature>
<keyword evidence="4 10" id="KW-0812">Transmembrane</keyword>
<evidence type="ECO:0000256" key="12">
    <source>
        <dbReference type="SAM" id="MobiDB-lite"/>
    </source>
</evidence>
<keyword evidence="16" id="KW-1185">Reference proteome</keyword>
<evidence type="ECO:0000256" key="5">
    <source>
        <dbReference type="ARBA" id="ARBA00022729"/>
    </source>
</evidence>
<dbReference type="Gene3D" id="2.40.170.20">
    <property type="entry name" value="TonB-dependent receptor, beta-barrel domain"/>
    <property type="match status" value="1"/>
</dbReference>
<dbReference type="AlphaFoldDB" id="A0A4R9LTN2"/>
<evidence type="ECO:0000256" key="11">
    <source>
        <dbReference type="RuleBase" id="RU003357"/>
    </source>
</evidence>
<organism evidence="15 16">
    <name type="scientific">Leptospira ilyithenensis</name>
    <dbReference type="NCBI Taxonomy" id="2484901"/>
    <lineage>
        <taxon>Bacteria</taxon>
        <taxon>Pseudomonadati</taxon>
        <taxon>Spirochaetota</taxon>
        <taxon>Spirochaetia</taxon>
        <taxon>Leptospirales</taxon>
        <taxon>Leptospiraceae</taxon>
        <taxon>Leptospira</taxon>
    </lineage>
</organism>
<comment type="caution">
    <text evidence="15">The sequence shown here is derived from an EMBL/GenBank/DDBJ whole genome shotgun (WGS) entry which is preliminary data.</text>
</comment>
<dbReference type="RefSeq" id="WP_135763057.1">
    <property type="nucleotide sequence ID" value="NZ_RQHV01000027.1"/>
</dbReference>
<evidence type="ECO:0000313" key="16">
    <source>
        <dbReference type="Proteomes" id="UP000298264"/>
    </source>
</evidence>
<gene>
    <name evidence="15" type="ORF">EHS11_03645</name>
</gene>
<dbReference type="PROSITE" id="PS52016">
    <property type="entry name" value="TONB_DEPENDENT_REC_3"/>
    <property type="match status" value="1"/>
</dbReference>
<protein>
    <submittedName>
        <fullName evidence="15">TonB-dependent receptor</fullName>
    </submittedName>
</protein>
<evidence type="ECO:0000256" key="8">
    <source>
        <dbReference type="ARBA" id="ARBA00023170"/>
    </source>
</evidence>
<dbReference type="PANTHER" id="PTHR30069:SF29">
    <property type="entry name" value="HEMOGLOBIN AND HEMOGLOBIN-HAPTOGLOBIN-BINDING PROTEIN 1-RELATED"/>
    <property type="match status" value="1"/>
</dbReference>
<evidence type="ECO:0000256" key="10">
    <source>
        <dbReference type="PROSITE-ProRule" id="PRU01360"/>
    </source>
</evidence>
<feature type="domain" description="TonB-dependent receptor-like beta-barrel" evidence="13">
    <location>
        <begin position="351"/>
        <end position="806"/>
    </location>
</feature>
<accession>A0A4R9LTN2</accession>
<name>A0A4R9LTN2_9LEPT</name>
<reference evidence="15" key="1">
    <citation type="journal article" date="2019" name="PLoS Negl. Trop. Dis.">
        <title>Revisiting the worldwide diversity of Leptospira species in the environment.</title>
        <authorList>
            <person name="Vincent A.T."/>
            <person name="Schiettekatte O."/>
            <person name="Bourhy P."/>
            <person name="Veyrier F.J."/>
            <person name="Picardeau M."/>
        </authorList>
    </citation>
    <scope>NUCLEOTIDE SEQUENCE [LARGE SCALE GENOMIC DNA]</scope>
    <source>
        <strain evidence="15">201400974</strain>
    </source>
</reference>
<feature type="compositionally biased region" description="Polar residues" evidence="12">
    <location>
        <begin position="82"/>
        <end position="94"/>
    </location>
</feature>
<keyword evidence="9 10" id="KW-0998">Cell outer membrane</keyword>
<evidence type="ECO:0000313" key="15">
    <source>
        <dbReference type="EMBL" id="TGN13727.1"/>
    </source>
</evidence>
<dbReference type="InterPro" id="IPR037066">
    <property type="entry name" value="Plug_dom_sf"/>
</dbReference>
<dbReference type="Pfam" id="PF07715">
    <property type="entry name" value="Plug"/>
    <property type="match status" value="1"/>
</dbReference>
<comment type="similarity">
    <text evidence="10 11">Belongs to the TonB-dependent receptor family.</text>
</comment>
<evidence type="ECO:0000259" key="13">
    <source>
        <dbReference type="Pfam" id="PF00593"/>
    </source>
</evidence>
<keyword evidence="3 10" id="KW-1134">Transmembrane beta strand</keyword>
<dbReference type="GO" id="GO:0009279">
    <property type="term" value="C:cell outer membrane"/>
    <property type="evidence" value="ECO:0007669"/>
    <property type="project" value="UniProtKB-SubCell"/>
</dbReference>
<evidence type="ECO:0000256" key="2">
    <source>
        <dbReference type="ARBA" id="ARBA00022448"/>
    </source>
</evidence>
<feature type="region of interest" description="Disordered" evidence="12">
    <location>
        <begin position="834"/>
        <end position="858"/>
    </location>
</feature>
<dbReference type="InterPro" id="IPR039426">
    <property type="entry name" value="TonB-dep_rcpt-like"/>
</dbReference>
<dbReference type="GO" id="GO:0015344">
    <property type="term" value="F:siderophore uptake transmembrane transporter activity"/>
    <property type="evidence" value="ECO:0007669"/>
    <property type="project" value="TreeGrafter"/>
</dbReference>
<keyword evidence="7 10" id="KW-0472">Membrane</keyword>
<dbReference type="EMBL" id="RQHV01000027">
    <property type="protein sequence ID" value="TGN13727.1"/>
    <property type="molecule type" value="Genomic_DNA"/>
</dbReference>
<keyword evidence="8 15" id="KW-0675">Receptor</keyword>
<keyword evidence="6 11" id="KW-0798">TonB box</keyword>
<evidence type="ECO:0000259" key="14">
    <source>
        <dbReference type="Pfam" id="PF07715"/>
    </source>
</evidence>
<proteinExistence type="inferred from homology"/>
<dbReference type="InterPro" id="IPR036942">
    <property type="entry name" value="Beta-barrel_TonB_sf"/>
</dbReference>